<evidence type="ECO:0000256" key="1">
    <source>
        <dbReference type="SAM" id="MobiDB-lite"/>
    </source>
</evidence>
<keyword evidence="2" id="KW-0472">Membrane</keyword>
<feature type="region of interest" description="Disordered" evidence="1">
    <location>
        <begin position="154"/>
        <end position="197"/>
    </location>
</feature>
<feature type="transmembrane region" description="Helical" evidence="2">
    <location>
        <begin position="44"/>
        <end position="66"/>
    </location>
</feature>
<proteinExistence type="predicted"/>
<evidence type="ECO:0000313" key="4">
    <source>
        <dbReference type="Proteomes" id="UP001194580"/>
    </source>
</evidence>
<evidence type="ECO:0000313" key="3">
    <source>
        <dbReference type="EMBL" id="KAG0275500.1"/>
    </source>
</evidence>
<accession>A0AAD4DFI2</accession>
<feature type="transmembrane region" description="Helical" evidence="2">
    <location>
        <begin position="78"/>
        <end position="100"/>
    </location>
</feature>
<protein>
    <recommendedName>
        <fullName evidence="5">MARVEL domain-containing protein</fullName>
    </recommendedName>
</protein>
<feature type="compositionally biased region" description="Low complexity" evidence="1">
    <location>
        <begin position="178"/>
        <end position="197"/>
    </location>
</feature>
<dbReference type="EMBL" id="JAAAIL010000472">
    <property type="protein sequence ID" value="KAG0275500.1"/>
    <property type="molecule type" value="Genomic_DNA"/>
</dbReference>
<dbReference type="Proteomes" id="UP001194580">
    <property type="component" value="Unassembled WGS sequence"/>
</dbReference>
<evidence type="ECO:0008006" key="5">
    <source>
        <dbReference type="Google" id="ProtNLM"/>
    </source>
</evidence>
<comment type="caution">
    <text evidence="3">The sequence shown here is derived from an EMBL/GenBank/DDBJ whole genome shotgun (WGS) entry which is preliminary data.</text>
</comment>
<gene>
    <name evidence="3" type="ORF">BGZ95_008719</name>
</gene>
<keyword evidence="4" id="KW-1185">Reference proteome</keyword>
<feature type="compositionally biased region" description="Low complexity" evidence="1">
    <location>
        <begin position="285"/>
        <end position="316"/>
    </location>
</feature>
<keyword evidence="2" id="KW-0812">Transmembrane</keyword>
<keyword evidence="2" id="KW-1133">Transmembrane helix</keyword>
<feature type="compositionally biased region" description="Basic and acidic residues" evidence="1">
    <location>
        <begin position="274"/>
        <end position="284"/>
    </location>
</feature>
<feature type="transmembrane region" description="Helical" evidence="2">
    <location>
        <begin position="7"/>
        <end position="32"/>
    </location>
</feature>
<reference evidence="3" key="1">
    <citation type="journal article" date="2020" name="Fungal Divers.">
        <title>Resolving the Mortierellaceae phylogeny through synthesis of multi-gene phylogenetics and phylogenomics.</title>
        <authorList>
            <person name="Vandepol N."/>
            <person name="Liber J."/>
            <person name="Desiro A."/>
            <person name="Na H."/>
            <person name="Kennedy M."/>
            <person name="Barry K."/>
            <person name="Grigoriev I.V."/>
            <person name="Miller A.N."/>
            <person name="O'Donnell K."/>
            <person name="Stajich J.E."/>
            <person name="Bonito G."/>
        </authorList>
    </citation>
    <scope>NUCLEOTIDE SEQUENCE</scope>
    <source>
        <strain evidence="3">NRRL 28262</strain>
    </source>
</reference>
<organism evidence="3 4">
    <name type="scientific">Linnemannia exigua</name>
    <dbReference type="NCBI Taxonomy" id="604196"/>
    <lineage>
        <taxon>Eukaryota</taxon>
        <taxon>Fungi</taxon>
        <taxon>Fungi incertae sedis</taxon>
        <taxon>Mucoromycota</taxon>
        <taxon>Mortierellomycotina</taxon>
        <taxon>Mortierellomycetes</taxon>
        <taxon>Mortierellales</taxon>
        <taxon>Mortierellaceae</taxon>
        <taxon>Linnemannia</taxon>
    </lineage>
</organism>
<feature type="region of interest" description="Disordered" evidence="1">
    <location>
        <begin position="274"/>
        <end position="322"/>
    </location>
</feature>
<name>A0AAD4DFI2_9FUNG</name>
<feature type="compositionally biased region" description="Basic and acidic residues" evidence="1">
    <location>
        <begin position="156"/>
        <end position="177"/>
    </location>
</feature>
<sequence>MALMPTSITLFLVQIGTFFANIIVAICCSLYVSSYPKSPDAQKLSPIAIGTLAFACLSSLVTLILIFRQKSGKTMRAIFESTWIFLAIALWILAFVGGIIRPANGMVTASCKVLPDGTTETSDSNYIRACQAMNRKSRNNQVGGHYKLTQTLSQYRRAEKEDEEAKRLKGAGEHEEAAANTGAEAEATSTANNSAATTTIDLSDGHFSDRVYRDPYTSAMPTTLPTAMSSPAPYYSPYGAGVSASSSNNNNSPAHQNSNNNAHLAFLKKEQFKVHTQPREENERQQMQQQQQLQQQQQQQYQHQQQQQQQSWNQQQPTYGGY</sequence>
<evidence type="ECO:0000256" key="2">
    <source>
        <dbReference type="SAM" id="Phobius"/>
    </source>
</evidence>
<dbReference type="AlphaFoldDB" id="A0AAD4DFI2"/>